<evidence type="ECO:0000256" key="1">
    <source>
        <dbReference type="ARBA" id="ARBA00004651"/>
    </source>
</evidence>
<evidence type="ECO:0000256" key="7">
    <source>
        <dbReference type="RuleBase" id="RU000320"/>
    </source>
</evidence>
<dbReference type="PANTHER" id="PTHR42682:SF4">
    <property type="entry name" value="NADH-UBIQUINONE_PLASTOQUINONE"/>
    <property type="match status" value="1"/>
</dbReference>
<feature type="transmembrane region" description="Helical" evidence="8">
    <location>
        <begin position="42"/>
        <end position="59"/>
    </location>
</feature>
<evidence type="ECO:0000313" key="11">
    <source>
        <dbReference type="EMBL" id="SDD22284.1"/>
    </source>
</evidence>
<feature type="transmembrane region" description="Helical" evidence="8">
    <location>
        <begin position="185"/>
        <end position="202"/>
    </location>
</feature>
<evidence type="ECO:0000256" key="5">
    <source>
        <dbReference type="ARBA" id="ARBA00023002"/>
    </source>
</evidence>
<dbReference type="PANTHER" id="PTHR42682">
    <property type="entry name" value="HYDROGENASE-4 COMPONENT F"/>
    <property type="match status" value="1"/>
</dbReference>
<keyword evidence="3 7" id="KW-0812">Transmembrane</keyword>
<evidence type="ECO:0000313" key="15">
    <source>
        <dbReference type="Proteomes" id="UP000324896"/>
    </source>
</evidence>
<gene>
    <name evidence="12" type="ORF">BY453_10160</name>
    <name evidence="10" type="ORF">C8C78_1162</name>
    <name evidence="11" type="ORF">SAMN04488597_1354</name>
</gene>
<evidence type="ECO:0000313" key="12">
    <source>
        <dbReference type="EMBL" id="TDS35343.1"/>
    </source>
</evidence>
<feature type="domain" description="NADH:quinone oxidoreductase/Mrp antiporter transmembrane" evidence="9">
    <location>
        <begin position="62"/>
        <end position="320"/>
    </location>
</feature>
<keyword evidence="10" id="KW-0830">Ubiquinone</keyword>
<keyword evidence="5" id="KW-0560">Oxidoreductase</keyword>
<feature type="transmembrane region" description="Helical" evidence="8">
    <location>
        <begin position="318"/>
        <end position="340"/>
    </location>
</feature>
<feature type="transmembrane region" description="Helical" evidence="8">
    <location>
        <begin position="125"/>
        <end position="147"/>
    </location>
</feature>
<dbReference type="EMBL" id="QICM01000016">
    <property type="protein sequence ID" value="PXV64767.1"/>
    <property type="molecule type" value="Genomic_DNA"/>
</dbReference>
<protein>
    <submittedName>
        <fullName evidence="12">NADH-quinone oxidoreductase subunit M</fullName>
    </submittedName>
    <submittedName>
        <fullName evidence="10">NADH:ubiquinone oxidoreductase subunit 4 (Subunit M)</fullName>
    </submittedName>
    <submittedName>
        <fullName evidence="11">Proton-conducting membrane transporter</fullName>
    </submittedName>
</protein>
<dbReference type="GO" id="GO:0005886">
    <property type="term" value="C:plasma membrane"/>
    <property type="evidence" value="ECO:0007669"/>
    <property type="project" value="UniProtKB-SubCell"/>
</dbReference>
<dbReference type="Proteomes" id="UP000247389">
    <property type="component" value="Unassembled WGS sequence"/>
</dbReference>
<dbReference type="InterPro" id="IPR001750">
    <property type="entry name" value="ND/Mrp_TM"/>
</dbReference>
<evidence type="ECO:0000256" key="6">
    <source>
        <dbReference type="ARBA" id="ARBA00023136"/>
    </source>
</evidence>
<dbReference type="Pfam" id="PF00361">
    <property type="entry name" value="Proton_antipo_M"/>
    <property type="match status" value="1"/>
</dbReference>
<dbReference type="RefSeq" id="WP_089722931.1">
    <property type="nucleotide sequence ID" value="NZ_FMYT01000035.1"/>
</dbReference>
<evidence type="ECO:0000259" key="9">
    <source>
        <dbReference type="Pfam" id="PF00361"/>
    </source>
</evidence>
<sequence length="422" mass="47986">MTELILNNFFLNNTNILFLITGFLVSIFTLFSSWRKIENYKFLFLAIIFIFIINFSLVISTTNWLIFMIGWEMVTLTTSLLLAWDDKNIAWEYFVIQFIGGSFLILTVLTAYTNGYQIIGAVDEFWLQLMFIIGLGVKSAVIGLHSWVPYIYKQASTGFAAISSGLVAKLGYITLLRIITDGNRLLLYLGMIMIYYGGIKALEEKNYKLVLAYSSISQFGFITLAIGSGNIFGYYGAVLHIIAHAFAKSTLFNSAGNWIKEFGSTSIFDFKGFGLRQKINTFSTILAFLSLMAFPFFIGYNSKHLIKYSLSSIPMFEFLLHLGSILTVAYALKILWIIIFKDIKESSFSLKTKISNHYQPTLIENLSILLPSIFLIILAVTVNNYLGSQFDYHYLTGFFTTSIYLIVAYLIRFPIMSRINEI</sequence>
<reference evidence="11 15" key="1">
    <citation type="submission" date="2016-10" db="EMBL/GenBank/DDBJ databases">
        <authorList>
            <person name="Varghese N."/>
            <person name="Submissions S."/>
        </authorList>
    </citation>
    <scope>NUCLEOTIDE SEQUENCE [LARGE SCALE GENOMIC DNA]</scope>
    <source>
        <strain evidence="11 15">WG10</strain>
    </source>
</reference>
<evidence type="ECO:0000256" key="4">
    <source>
        <dbReference type="ARBA" id="ARBA00022989"/>
    </source>
</evidence>
<evidence type="ECO:0000313" key="13">
    <source>
        <dbReference type="Proteomes" id="UP000247389"/>
    </source>
</evidence>
<feature type="transmembrane region" description="Helical" evidence="8">
    <location>
        <begin position="392"/>
        <end position="411"/>
    </location>
</feature>
<feature type="transmembrane region" description="Helical" evidence="8">
    <location>
        <begin position="16"/>
        <end position="35"/>
    </location>
</feature>
<evidence type="ECO:0000256" key="2">
    <source>
        <dbReference type="ARBA" id="ARBA00022475"/>
    </source>
</evidence>
<organism evidence="11 15">
    <name type="scientific">Halanaerobium congolense</name>
    <dbReference type="NCBI Taxonomy" id="54121"/>
    <lineage>
        <taxon>Bacteria</taxon>
        <taxon>Bacillati</taxon>
        <taxon>Bacillota</taxon>
        <taxon>Clostridia</taxon>
        <taxon>Halanaerobiales</taxon>
        <taxon>Halanaerobiaceae</taxon>
        <taxon>Halanaerobium</taxon>
    </lineage>
</organism>
<keyword evidence="4 8" id="KW-1133">Transmembrane helix</keyword>
<reference evidence="10 13" key="2">
    <citation type="submission" date="2018-04" db="EMBL/GenBank/DDBJ databases">
        <title>Subsurface microbial communities from deep shales in Ohio and West Virginia, USA.</title>
        <authorList>
            <person name="Wrighton K."/>
        </authorList>
    </citation>
    <scope>NUCLEOTIDE SEQUENCE [LARGE SCALE GENOMIC DNA]</scope>
    <source>
        <strain evidence="10 13">MSL28</strain>
    </source>
</reference>
<dbReference type="EMBL" id="SOAA01000001">
    <property type="protein sequence ID" value="TDS35343.1"/>
    <property type="molecule type" value="Genomic_DNA"/>
</dbReference>
<dbReference type="Proteomes" id="UP000295758">
    <property type="component" value="Unassembled WGS sequence"/>
</dbReference>
<dbReference type="AlphaFoldDB" id="A0A1G6T075"/>
<proteinExistence type="predicted"/>
<dbReference type="EMBL" id="FMYT01000035">
    <property type="protein sequence ID" value="SDD22284.1"/>
    <property type="molecule type" value="Genomic_DNA"/>
</dbReference>
<feature type="transmembrane region" description="Helical" evidence="8">
    <location>
        <begin position="209"/>
        <end position="232"/>
    </location>
</feature>
<reference evidence="12 14" key="3">
    <citation type="submission" date="2019-03" db="EMBL/GenBank/DDBJ databases">
        <title>Deep subsurface shale carbon reservoir microbial communities from Ohio and West Virginia, USA.</title>
        <authorList>
            <person name="Wrighton K."/>
        </authorList>
    </citation>
    <scope>NUCLEOTIDE SEQUENCE [LARGE SCALE GENOMIC DNA]</scope>
    <source>
        <strain evidence="12 14">UTICA-S4D12</strain>
    </source>
</reference>
<evidence type="ECO:0000256" key="3">
    <source>
        <dbReference type="ARBA" id="ARBA00022692"/>
    </source>
</evidence>
<keyword evidence="6 8" id="KW-0472">Membrane</keyword>
<evidence type="ECO:0000313" key="14">
    <source>
        <dbReference type="Proteomes" id="UP000295758"/>
    </source>
</evidence>
<accession>A0A1G6T075</accession>
<dbReference type="InterPro" id="IPR052175">
    <property type="entry name" value="ComplexI-like_HydComp"/>
</dbReference>
<name>A0A1G6T075_9FIRM</name>
<dbReference type="Proteomes" id="UP000324896">
    <property type="component" value="Unassembled WGS sequence"/>
</dbReference>
<feature type="transmembrane region" description="Helical" evidence="8">
    <location>
        <begin position="279"/>
        <end position="298"/>
    </location>
</feature>
<dbReference type="GO" id="GO:0016491">
    <property type="term" value="F:oxidoreductase activity"/>
    <property type="evidence" value="ECO:0007669"/>
    <property type="project" value="UniProtKB-KW"/>
</dbReference>
<keyword evidence="2" id="KW-1003">Cell membrane</keyword>
<feature type="transmembrane region" description="Helical" evidence="8">
    <location>
        <begin position="91"/>
        <end position="113"/>
    </location>
</feature>
<evidence type="ECO:0000256" key="8">
    <source>
        <dbReference type="SAM" id="Phobius"/>
    </source>
</evidence>
<evidence type="ECO:0000313" key="10">
    <source>
        <dbReference type="EMBL" id="PXV64767.1"/>
    </source>
</evidence>
<feature type="transmembrane region" description="Helical" evidence="8">
    <location>
        <begin position="361"/>
        <end position="386"/>
    </location>
</feature>
<comment type="subcellular location">
    <subcellularLocation>
        <location evidence="1">Cell membrane</location>
        <topology evidence="1">Multi-pass membrane protein</topology>
    </subcellularLocation>
    <subcellularLocation>
        <location evidence="7">Membrane</location>
        <topology evidence="7">Multi-pass membrane protein</topology>
    </subcellularLocation>
</comment>